<organism evidence="2 3">
    <name type="scientific">Pontibacter toksunensis</name>
    <dbReference type="NCBI Taxonomy" id="1332631"/>
    <lineage>
        <taxon>Bacteria</taxon>
        <taxon>Pseudomonadati</taxon>
        <taxon>Bacteroidota</taxon>
        <taxon>Cytophagia</taxon>
        <taxon>Cytophagales</taxon>
        <taxon>Hymenobacteraceae</taxon>
        <taxon>Pontibacter</taxon>
    </lineage>
</organism>
<protein>
    <submittedName>
        <fullName evidence="2">Class I SAM-dependent methyltransferase</fullName>
    </submittedName>
</protein>
<keyword evidence="2" id="KW-0808">Transferase</keyword>
<dbReference type="Proteomes" id="UP001597641">
    <property type="component" value="Unassembled WGS sequence"/>
</dbReference>
<feature type="domain" description="Methyltransferase type 11" evidence="1">
    <location>
        <begin position="76"/>
        <end position="164"/>
    </location>
</feature>
<reference evidence="3" key="1">
    <citation type="journal article" date="2019" name="Int. J. Syst. Evol. Microbiol.">
        <title>The Global Catalogue of Microorganisms (GCM) 10K type strain sequencing project: providing services to taxonomists for standard genome sequencing and annotation.</title>
        <authorList>
            <consortium name="The Broad Institute Genomics Platform"/>
            <consortium name="The Broad Institute Genome Sequencing Center for Infectious Disease"/>
            <person name="Wu L."/>
            <person name="Ma J."/>
        </authorList>
    </citation>
    <scope>NUCLEOTIDE SEQUENCE [LARGE SCALE GENOMIC DNA]</scope>
    <source>
        <strain evidence="3">KCTC 23984</strain>
    </source>
</reference>
<accession>A0ABW6C0F6</accession>
<dbReference type="CDD" id="cd02440">
    <property type="entry name" value="AdoMet_MTases"/>
    <property type="match status" value="1"/>
</dbReference>
<dbReference type="GO" id="GO:0008168">
    <property type="term" value="F:methyltransferase activity"/>
    <property type="evidence" value="ECO:0007669"/>
    <property type="project" value="UniProtKB-KW"/>
</dbReference>
<keyword evidence="2" id="KW-0489">Methyltransferase</keyword>
<comment type="caution">
    <text evidence="2">The sequence shown here is derived from an EMBL/GenBank/DDBJ whole genome shotgun (WGS) entry which is preliminary data.</text>
</comment>
<dbReference type="PANTHER" id="PTHR43861">
    <property type="entry name" value="TRANS-ACONITATE 2-METHYLTRANSFERASE-RELATED"/>
    <property type="match status" value="1"/>
</dbReference>
<dbReference type="RefSeq" id="WP_377488816.1">
    <property type="nucleotide sequence ID" value="NZ_JBHUOX010000019.1"/>
</dbReference>
<dbReference type="EMBL" id="JBHUOX010000019">
    <property type="protein sequence ID" value="MFD3002773.1"/>
    <property type="molecule type" value="Genomic_DNA"/>
</dbReference>
<evidence type="ECO:0000313" key="2">
    <source>
        <dbReference type="EMBL" id="MFD3002773.1"/>
    </source>
</evidence>
<evidence type="ECO:0000259" key="1">
    <source>
        <dbReference type="Pfam" id="PF08241"/>
    </source>
</evidence>
<sequence length="295" mass="32742">MKAKISSYLLPDAPVVETDNYLECPIEDQSEGLRANIYYFNHPEWAEEYLTYCHRSDAFRCRWSAAVGDWNDKVVVDIGCGPGNVYATLQGKPKLIIGVDVAPGSLLLAGKQGYVPLLADATKLPFISEFADVVVLNAALHHCEDMEALLKEAARLVKPGGTIITDHDPQLSAWNYKGFAKLLWNARLYVYKLTGHGFHKTDSQQSWGLACEIHHKPGHGVTKDFFMKTLAPLGFEVNVYPHNHHLGAEVLQGKKGKAEFKYRLGNILSGRNPNADHSALTLMCVAKKRKNKQAA</sequence>
<dbReference type="InterPro" id="IPR013216">
    <property type="entry name" value="Methyltransf_11"/>
</dbReference>
<evidence type="ECO:0000313" key="3">
    <source>
        <dbReference type="Proteomes" id="UP001597641"/>
    </source>
</evidence>
<dbReference type="GO" id="GO:0032259">
    <property type="term" value="P:methylation"/>
    <property type="evidence" value="ECO:0007669"/>
    <property type="project" value="UniProtKB-KW"/>
</dbReference>
<dbReference type="Pfam" id="PF08241">
    <property type="entry name" value="Methyltransf_11"/>
    <property type="match status" value="1"/>
</dbReference>
<dbReference type="InterPro" id="IPR029063">
    <property type="entry name" value="SAM-dependent_MTases_sf"/>
</dbReference>
<keyword evidence="3" id="KW-1185">Reference proteome</keyword>
<proteinExistence type="predicted"/>
<gene>
    <name evidence="2" type="ORF">ACFS7Z_20550</name>
</gene>
<dbReference type="SUPFAM" id="SSF53335">
    <property type="entry name" value="S-adenosyl-L-methionine-dependent methyltransferases"/>
    <property type="match status" value="1"/>
</dbReference>
<name>A0ABW6C0F6_9BACT</name>
<dbReference type="Gene3D" id="3.40.50.150">
    <property type="entry name" value="Vaccinia Virus protein VP39"/>
    <property type="match status" value="1"/>
</dbReference>